<dbReference type="PROSITE" id="PS51352">
    <property type="entry name" value="THIOREDOXIN_2"/>
    <property type="match status" value="1"/>
</dbReference>
<dbReference type="PANTHER" id="PTHR43601">
    <property type="entry name" value="THIOREDOXIN, MITOCHONDRIAL"/>
    <property type="match status" value="1"/>
</dbReference>
<dbReference type="GO" id="GO:0045454">
    <property type="term" value="P:cell redox homeostasis"/>
    <property type="evidence" value="ECO:0007669"/>
    <property type="project" value="TreeGrafter"/>
</dbReference>
<accession>A0A2V3IXB2</accession>
<reference evidence="4 5" key="1">
    <citation type="journal article" date="2018" name="Mol. Biol. Evol.">
        <title>Analysis of the draft genome of the red seaweed Gracilariopsis chorda provides insights into genome size evolution in Rhodophyta.</title>
        <authorList>
            <person name="Lee J."/>
            <person name="Yang E.C."/>
            <person name="Graf L."/>
            <person name="Yang J.H."/>
            <person name="Qiu H."/>
            <person name="Zel Zion U."/>
            <person name="Chan C.X."/>
            <person name="Stephens T.G."/>
            <person name="Weber A.P.M."/>
            <person name="Boo G.H."/>
            <person name="Boo S.M."/>
            <person name="Kim K.M."/>
            <person name="Shin Y."/>
            <person name="Jung M."/>
            <person name="Lee S.J."/>
            <person name="Yim H.S."/>
            <person name="Lee J.H."/>
            <person name="Bhattacharya D."/>
            <person name="Yoon H.S."/>
        </authorList>
    </citation>
    <scope>NUCLEOTIDE SEQUENCE [LARGE SCALE GENOMIC DNA]</scope>
    <source>
        <strain evidence="4 5">SKKU-2015</strain>
        <tissue evidence="4">Whole body</tissue>
    </source>
</reference>
<evidence type="ECO:0000256" key="1">
    <source>
        <dbReference type="ARBA" id="ARBA00008987"/>
    </source>
</evidence>
<dbReference type="InterPro" id="IPR013766">
    <property type="entry name" value="Thioredoxin_domain"/>
</dbReference>
<dbReference type="Pfam" id="PF00085">
    <property type="entry name" value="Thioredoxin"/>
    <property type="match status" value="1"/>
</dbReference>
<dbReference type="SUPFAM" id="SSF52833">
    <property type="entry name" value="Thioredoxin-like"/>
    <property type="match status" value="1"/>
</dbReference>
<comment type="caution">
    <text evidence="4">The sequence shown here is derived from an EMBL/GenBank/DDBJ whole genome shotgun (WGS) entry which is preliminary data.</text>
</comment>
<gene>
    <name evidence="4" type="ORF">BWQ96_03442</name>
</gene>
<dbReference type="Gene3D" id="3.40.30.10">
    <property type="entry name" value="Glutaredoxin"/>
    <property type="match status" value="1"/>
</dbReference>
<protein>
    <submittedName>
        <fullName evidence="4">Thioredoxin-like 2, chloroplastic</fullName>
    </submittedName>
</protein>
<evidence type="ECO:0000313" key="5">
    <source>
        <dbReference type="Proteomes" id="UP000247409"/>
    </source>
</evidence>
<organism evidence="4 5">
    <name type="scientific">Gracilariopsis chorda</name>
    <dbReference type="NCBI Taxonomy" id="448386"/>
    <lineage>
        <taxon>Eukaryota</taxon>
        <taxon>Rhodophyta</taxon>
        <taxon>Florideophyceae</taxon>
        <taxon>Rhodymeniophycidae</taxon>
        <taxon>Gracilariales</taxon>
        <taxon>Gracilariaceae</taxon>
        <taxon>Gracilariopsis</taxon>
    </lineage>
</organism>
<dbReference type="STRING" id="448386.A0A2V3IXB2"/>
<dbReference type="Proteomes" id="UP000247409">
    <property type="component" value="Unassembled WGS sequence"/>
</dbReference>
<keyword evidence="5" id="KW-1185">Reference proteome</keyword>
<name>A0A2V3IXB2_9FLOR</name>
<feature type="domain" description="Thioredoxin" evidence="3">
    <location>
        <begin position="29"/>
        <end position="168"/>
    </location>
</feature>
<feature type="region of interest" description="Disordered" evidence="2">
    <location>
        <begin position="1"/>
        <end position="54"/>
    </location>
</feature>
<evidence type="ECO:0000259" key="3">
    <source>
        <dbReference type="PROSITE" id="PS51352"/>
    </source>
</evidence>
<sequence>MQPAFTNPSPLRNVTSFGPLSPTCHRRPPQLSIASPPPPLRPSDKGLPQEHASPAEPLMGADALRTALNAAPTDKLVVVMFHARWCRVCRTLSSKLFRVAEDFPNVVWFSVDFAELPNKPLCARLNVKLLPTFRFYKPKADIDEALDHFTTGPFGAKRLVEHLEKQRSSE</sequence>
<proteinExistence type="inferred from homology"/>
<feature type="compositionally biased region" description="Polar residues" evidence="2">
    <location>
        <begin position="1"/>
        <end position="18"/>
    </location>
</feature>
<dbReference type="CDD" id="cd02947">
    <property type="entry name" value="TRX_family"/>
    <property type="match status" value="1"/>
</dbReference>
<dbReference type="OrthoDB" id="2121326at2759"/>
<evidence type="ECO:0000256" key="2">
    <source>
        <dbReference type="SAM" id="MobiDB-lite"/>
    </source>
</evidence>
<dbReference type="EMBL" id="NBIV01000033">
    <property type="protein sequence ID" value="PXF46751.1"/>
    <property type="molecule type" value="Genomic_DNA"/>
</dbReference>
<dbReference type="InterPro" id="IPR036249">
    <property type="entry name" value="Thioredoxin-like_sf"/>
</dbReference>
<comment type="similarity">
    <text evidence="1">Belongs to the thioredoxin family.</text>
</comment>
<evidence type="ECO:0000313" key="4">
    <source>
        <dbReference type="EMBL" id="PXF46751.1"/>
    </source>
</evidence>
<dbReference type="AlphaFoldDB" id="A0A2V3IXB2"/>
<dbReference type="PANTHER" id="PTHR43601:SF32">
    <property type="entry name" value="THIOREDOXIN-LIKE 2-2, CHLOROPLASTIC"/>
    <property type="match status" value="1"/>
</dbReference>